<gene>
    <name evidence="3" type="ORF">EFL26_10510</name>
</gene>
<dbReference type="PROSITE" id="PS51257">
    <property type="entry name" value="PROKAR_LIPOPROTEIN"/>
    <property type="match status" value="1"/>
</dbReference>
<dbReference type="AlphaFoldDB" id="A0A3N0GQJ5"/>
<keyword evidence="1" id="KW-0812">Transmembrane</keyword>
<evidence type="ECO:0000313" key="4">
    <source>
        <dbReference type="Proteomes" id="UP000279994"/>
    </source>
</evidence>
<keyword evidence="1" id="KW-1133">Transmembrane helix</keyword>
<sequence length="119" mass="11905">MSRTSRPRDERGVATVVAIGLLGLLVLVAGACVAVTALVLSHRRAQVAADLAALAGAAALQRGADPCAAAAAIAQRQDARVSRCDVDGPDVVVVTGVRLLPALGGAELPARARAGPVRP</sequence>
<dbReference type="InterPro" id="IPR028087">
    <property type="entry name" value="Tad_N"/>
</dbReference>
<keyword evidence="1" id="KW-0472">Membrane</keyword>
<keyword evidence="4" id="KW-1185">Reference proteome</keyword>
<evidence type="ECO:0000256" key="1">
    <source>
        <dbReference type="SAM" id="Phobius"/>
    </source>
</evidence>
<comment type="caution">
    <text evidence="3">The sequence shown here is derived from an EMBL/GenBank/DDBJ whole genome shotgun (WGS) entry which is preliminary data.</text>
</comment>
<dbReference type="RefSeq" id="WP_123222849.1">
    <property type="nucleotide sequence ID" value="NZ_RJSF01000038.1"/>
</dbReference>
<protein>
    <recommendedName>
        <fullName evidence="2">Putative Flp pilus-assembly TadG-like N-terminal domain-containing protein</fullName>
    </recommendedName>
</protein>
<dbReference type="InterPro" id="IPR021202">
    <property type="entry name" value="Rv3654c-like"/>
</dbReference>
<feature type="transmembrane region" description="Helical" evidence="1">
    <location>
        <begin position="12"/>
        <end position="40"/>
    </location>
</feature>
<dbReference type="NCBIfam" id="TIGR03816">
    <property type="entry name" value="tadE_like_DECH"/>
    <property type="match status" value="1"/>
</dbReference>
<organism evidence="3 4">
    <name type="scientific">Nocardioides pocheonensis</name>
    <dbReference type="NCBI Taxonomy" id="661485"/>
    <lineage>
        <taxon>Bacteria</taxon>
        <taxon>Bacillati</taxon>
        <taxon>Actinomycetota</taxon>
        <taxon>Actinomycetes</taxon>
        <taxon>Propionibacteriales</taxon>
        <taxon>Nocardioidaceae</taxon>
        <taxon>Nocardioides</taxon>
    </lineage>
</organism>
<reference evidence="3 4" key="1">
    <citation type="submission" date="2018-11" db="EMBL/GenBank/DDBJ databases">
        <authorList>
            <person name="Li F."/>
        </authorList>
    </citation>
    <scope>NUCLEOTIDE SEQUENCE [LARGE SCALE GENOMIC DNA]</scope>
    <source>
        <strain evidence="3 4">Gsoil 818</strain>
    </source>
</reference>
<dbReference type="EMBL" id="RJSF01000038">
    <property type="protein sequence ID" value="RNM14681.1"/>
    <property type="molecule type" value="Genomic_DNA"/>
</dbReference>
<accession>A0A3N0GQJ5</accession>
<feature type="domain" description="Putative Flp pilus-assembly TadG-like N-terminal" evidence="2">
    <location>
        <begin position="12"/>
        <end position="59"/>
    </location>
</feature>
<proteinExistence type="predicted"/>
<evidence type="ECO:0000313" key="3">
    <source>
        <dbReference type="EMBL" id="RNM14681.1"/>
    </source>
</evidence>
<evidence type="ECO:0000259" key="2">
    <source>
        <dbReference type="Pfam" id="PF13400"/>
    </source>
</evidence>
<dbReference type="Proteomes" id="UP000279994">
    <property type="component" value="Unassembled WGS sequence"/>
</dbReference>
<dbReference type="Pfam" id="PF13400">
    <property type="entry name" value="Tad"/>
    <property type="match status" value="1"/>
</dbReference>
<name>A0A3N0GQJ5_9ACTN</name>